<dbReference type="EMBL" id="JAPOHD010000009">
    <property type="protein sequence ID" value="MCY1719635.1"/>
    <property type="molecule type" value="Genomic_DNA"/>
</dbReference>
<protein>
    <submittedName>
        <fullName evidence="1">Uncharacterized protein</fullName>
    </submittedName>
</protein>
<reference evidence="1" key="1">
    <citation type="submission" date="2022-11" db="EMBL/GenBank/DDBJ databases">
        <title>Marilongibacter aestuarii gen. nov., sp. nov., isolated from tidal flat sediment.</title>
        <authorList>
            <person name="Jiayan W."/>
        </authorList>
    </citation>
    <scope>NUCLEOTIDE SEQUENCE</scope>
    <source>
        <strain evidence="1">Z1-6</strain>
    </source>
</reference>
<gene>
    <name evidence="1" type="ORF">OU798_04740</name>
</gene>
<accession>A0A9X3F344</accession>
<dbReference type="AlphaFoldDB" id="A0A9X3F344"/>
<evidence type="ECO:0000313" key="2">
    <source>
        <dbReference type="Proteomes" id="UP001145087"/>
    </source>
</evidence>
<sequence>MTSEFDSYRLYYHSAPQYSWQSRLYLYNNGAYVGCVFFMKEGVSIPANTEASGKPRLNFPASKFEEIMNMLRHEKPLYITLVPTNGIGTISTSSEPIGEEED</sequence>
<dbReference type="Proteomes" id="UP001145087">
    <property type="component" value="Unassembled WGS sequence"/>
</dbReference>
<evidence type="ECO:0000313" key="1">
    <source>
        <dbReference type="EMBL" id="MCY1719635.1"/>
    </source>
</evidence>
<comment type="caution">
    <text evidence="1">The sequence shown here is derived from an EMBL/GenBank/DDBJ whole genome shotgun (WGS) entry which is preliminary data.</text>
</comment>
<dbReference type="RefSeq" id="WP_343331973.1">
    <property type="nucleotide sequence ID" value="NZ_JAPOHD010000009.1"/>
</dbReference>
<organism evidence="1 2">
    <name type="scientific">Draconibacterium aestuarii</name>
    <dbReference type="NCBI Taxonomy" id="2998507"/>
    <lineage>
        <taxon>Bacteria</taxon>
        <taxon>Pseudomonadati</taxon>
        <taxon>Bacteroidota</taxon>
        <taxon>Bacteroidia</taxon>
        <taxon>Marinilabiliales</taxon>
        <taxon>Prolixibacteraceae</taxon>
        <taxon>Draconibacterium</taxon>
    </lineage>
</organism>
<proteinExistence type="predicted"/>
<name>A0A9X3F344_9BACT</name>
<keyword evidence="2" id="KW-1185">Reference proteome</keyword>